<keyword evidence="5" id="KW-1185">Reference proteome</keyword>
<evidence type="ECO:0000313" key="4">
    <source>
        <dbReference type="EMBL" id="MBA0647958.1"/>
    </source>
</evidence>
<dbReference type="SUPFAM" id="SSF53720">
    <property type="entry name" value="ALDH-like"/>
    <property type="match status" value="1"/>
</dbReference>
<proteinExistence type="inferred from homology"/>
<sequence length="195" mass="21611">EVENKRVFCTESAKELVKELRASFATGKTKSYEWRLTQLNAMVKMMEEKEPQIVAALHDDLSKPELESSIYEIAMLKNSCRLAVKNMKHWMMPEKAKTSLVTFPSSAEIVSEPLGVVLVISAWNYPFLLSLDPIVGAIAAGNAIVLKPSEIAPATSLLLARLVAEYLDSSCIKVVEGAVPETAALLEQKWDKILY</sequence>
<dbReference type="GO" id="GO:0004029">
    <property type="term" value="F:aldehyde dehydrogenase (NAD+) activity"/>
    <property type="evidence" value="ECO:0007669"/>
    <property type="project" value="TreeGrafter"/>
</dbReference>
<evidence type="ECO:0000256" key="1">
    <source>
        <dbReference type="ARBA" id="ARBA00009986"/>
    </source>
</evidence>
<dbReference type="FunFam" id="3.40.605.10:FF:000004">
    <property type="entry name" value="Aldehyde dehydrogenase"/>
    <property type="match status" value="1"/>
</dbReference>
<dbReference type="Gene3D" id="3.40.605.10">
    <property type="entry name" value="Aldehyde Dehydrogenase, Chain A, domain 1"/>
    <property type="match status" value="1"/>
</dbReference>
<dbReference type="AlphaFoldDB" id="A0A7J8UBV1"/>
<feature type="non-terminal residue" evidence="4">
    <location>
        <position position="1"/>
    </location>
</feature>
<dbReference type="Pfam" id="PF00171">
    <property type="entry name" value="Aldedh"/>
    <property type="match status" value="1"/>
</dbReference>
<dbReference type="OrthoDB" id="440325at2759"/>
<dbReference type="PANTHER" id="PTHR43570:SF16">
    <property type="entry name" value="ALDEHYDE DEHYDROGENASE TYPE III, ISOFORM Q"/>
    <property type="match status" value="1"/>
</dbReference>
<reference evidence="4 5" key="1">
    <citation type="journal article" date="2019" name="Genome Biol. Evol.">
        <title>Insights into the evolution of the New World diploid cottons (Gossypium, subgenus Houzingenia) based on genome sequencing.</title>
        <authorList>
            <person name="Grover C.E."/>
            <person name="Arick M.A. 2nd"/>
            <person name="Thrash A."/>
            <person name="Conover J.L."/>
            <person name="Sanders W.S."/>
            <person name="Peterson D.G."/>
            <person name="Frelichowski J.E."/>
            <person name="Scheffler J.A."/>
            <person name="Scheffler B.E."/>
            <person name="Wendel J.F."/>
        </authorList>
    </citation>
    <scope>NUCLEOTIDE SEQUENCE [LARGE SCALE GENOMIC DNA]</scope>
    <source>
        <strain evidence="4">57</strain>
        <tissue evidence="4">Leaf</tissue>
    </source>
</reference>
<dbReference type="Proteomes" id="UP000593573">
    <property type="component" value="Unassembled WGS sequence"/>
</dbReference>
<comment type="similarity">
    <text evidence="1">Belongs to the aldehyde dehydrogenase family.</text>
</comment>
<dbReference type="PANTHER" id="PTHR43570">
    <property type="entry name" value="ALDEHYDE DEHYDROGENASE"/>
    <property type="match status" value="1"/>
</dbReference>
<organism evidence="4 5">
    <name type="scientific">Gossypium klotzschianum</name>
    <dbReference type="NCBI Taxonomy" id="34286"/>
    <lineage>
        <taxon>Eukaryota</taxon>
        <taxon>Viridiplantae</taxon>
        <taxon>Streptophyta</taxon>
        <taxon>Embryophyta</taxon>
        <taxon>Tracheophyta</taxon>
        <taxon>Spermatophyta</taxon>
        <taxon>Magnoliopsida</taxon>
        <taxon>eudicotyledons</taxon>
        <taxon>Gunneridae</taxon>
        <taxon>Pentapetalae</taxon>
        <taxon>rosids</taxon>
        <taxon>malvids</taxon>
        <taxon>Malvales</taxon>
        <taxon>Malvaceae</taxon>
        <taxon>Malvoideae</taxon>
        <taxon>Gossypium</taxon>
    </lineage>
</organism>
<dbReference type="GO" id="GO:0005737">
    <property type="term" value="C:cytoplasm"/>
    <property type="evidence" value="ECO:0007669"/>
    <property type="project" value="TreeGrafter"/>
</dbReference>
<dbReference type="EMBL" id="JABFAB010000005">
    <property type="protein sequence ID" value="MBA0647958.1"/>
    <property type="molecule type" value="Genomic_DNA"/>
</dbReference>
<dbReference type="InterPro" id="IPR012394">
    <property type="entry name" value="Aldehyde_DH_NAD(P)"/>
</dbReference>
<dbReference type="InterPro" id="IPR016161">
    <property type="entry name" value="Ald_DH/histidinol_DH"/>
</dbReference>
<feature type="non-terminal residue" evidence="4">
    <location>
        <position position="195"/>
    </location>
</feature>
<evidence type="ECO:0000256" key="2">
    <source>
        <dbReference type="ARBA" id="ARBA00023002"/>
    </source>
</evidence>
<name>A0A7J8UBV1_9ROSI</name>
<dbReference type="GO" id="GO:0006081">
    <property type="term" value="P:aldehyde metabolic process"/>
    <property type="evidence" value="ECO:0007669"/>
    <property type="project" value="InterPro"/>
</dbReference>
<feature type="domain" description="Aldehyde dehydrogenase" evidence="3">
    <location>
        <begin position="11"/>
        <end position="186"/>
    </location>
</feature>
<dbReference type="InterPro" id="IPR016162">
    <property type="entry name" value="Ald_DH_N"/>
</dbReference>
<keyword evidence="2" id="KW-0560">Oxidoreductase</keyword>
<gene>
    <name evidence="4" type="ORF">Goklo_015760</name>
</gene>
<comment type="caution">
    <text evidence="4">The sequence shown here is derived from an EMBL/GenBank/DDBJ whole genome shotgun (WGS) entry which is preliminary data.</text>
</comment>
<evidence type="ECO:0000259" key="3">
    <source>
        <dbReference type="Pfam" id="PF00171"/>
    </source>
</evidence>
<dbReference type="InterPro" id="IPR015590">
    <property type="entry name" value="Aldehyde_DH_dom"/>
</dbReference>
<protein>
    <recommendedName>
        <fullName evidence="3">Aldehyde dehydrogenase domain-containing protein</fullName>
    </recommendedName>
</protein>
<evidence type="ECO:0000313" key="5">
    <source>
        <dbReference type="Proteomes" id="UP000593573"/>
    </source>
</evidence>
<accession>A0A7J8UBV1</accession>